<reference evidence="2 3" key="1">
    <citation type="submission" date="2020-08" db="EMBL/GenBank/DDBJ databases">
        <title>Genomic Encyclopedia of Type Strains, Phase IV (KMG-IV): sequencing the most valuable type-strain genomes for metagenomic binning, comparative biology and taxonomic classification.</title>
        <authorList>
            <person name="Goeker M."/>
        </authorList>
    </citation>
    <scope>NUCLEOTIDE SEQUENCE [LARGE SCALE GENOMIC DNA]</scope>
    <source>
        <strain evidence="2 3">DSM 11590</strain>
    </source>
</reference>
<keyword evidence="3" id="KW-1185">Reference proteome</keyword>
<dbReference type="EMBL" id="JACIIX010000007">
    <property type="protein sequence ID" value="MBB6210730.1"/>
    <property type="molecule type" value="Genomic_DNA"/>
</dbReference>
<feature type="region of interest" description="Disordered" evidence="1">
    <location>
        <begin position="96"/>
        <end position="121"/>
    </location>
</feature>
<accession>A0A7W9ZG08</accession>
<name>A0A7W9ZG08_NOVIT</name>
<gene>
    <name evidence="2" type="ORF">FHS48_002155</name>
</gene>
<organism evidence="2 3">
    <name type="scientific">Novispirillum itersonii</name>
    <name type="common">Aquaspirillum itersonii</name>
    <dbReference type="NCBI Taxonomy" id="189"/>
    <lineage>
        <taxon>Bacteria</taxon>
        <taxon>Pseudomonadati</taxon>
        <taxon>Pseudomonadota</taxon>
        <taxon>Alphaproteobacteria</taxon>
        <taxon>Rhodospirillales</taxon>
        <taxon>Novispirillaceae</taxon>
        <taxon>Novispirillum</taxon>
    </lineage>
</organism>
<feature type="compositionally biased region" description="Low complexity" evidence="1">
    <location>
        <begin position="96"/>
        <end position="112"/>
    </location>
</feature>
<feature type="compositionally biased region" description="Low complexity" evidence="1">
    <location>
        <begin position="51"/>
        <end position="63"/>
    </location>
</feature>
<dbReference type="RefSeq" id="WP_184263556.1">
    <property type="nucleotide sequence ID" value="NZ_JACIIX010000007.1"/>
</dbReference>
<dbReference type="Proteomes" id="UP000544872">
    <property type="component" value="Unassembled WGS sequence"/>
</dbReference>
<comment type="caution">
    <text evidence="2">The sequence shown here is derived from an EMBL/GenBank/DDBJ whole genome shotgun (WGS) entry which is preliminary data.</text>
</comment>
<evidence type="ECO:0000256" key="1">
    <source>
        <dbReference type="SAM" id="MobiDB-lite"/>
    </source>
</evidence>
<sequence length="282" mass="30872">MAITSLLTYMNQTSSDDLYETLRNRQTQTVSVPQASINRYSKETGIDDPSASRFGSASSVSLSNTAKTQLSDAEKETLKAEALQRANAALSRAGIRTTATRQTRNTAATAETPRPKDDAPLADKVKYNTKLLEKTGPDGKALNQYIAKYFDGAQSKEGQYIQDRLQGLIMRMNNPTRDIQGDIVAQRANAKDGKQVFTLVGQDNTRLRIEFTTSADPKQQGALRVTYSGRDIGAVDMRLEKTPAVAPETQPILTASVEQKRILSSGRLDSTPIYDSKYSGPI</sequence>
<proteinExistence type="predicted"/>
<dbReference type="AlphaFoldDB" id="A0A7W9ZG08"/>
<feature type="region of interest" description="Disordered" evidence="1">
    <location>
        <begin position="40"/>
        <end position="73"/>
    </location>
</feature>
<evidence type="ECO:0000313" key="2">
    <source>
        <dbReference type="EMBL" id="MBB6210730.1"/>
    </source>
</evidence>
<protein>
    <submittedName>
        <fullName evidence="2">Uncharacterized protein</fullName>
    </submittedName>
</protein>
<evidence type="ECO:0000313" key="3">
    <source>
        <dbReference type="Proteomes" id="UP000544872"/>
    </source>
</evidence>